<proteinExistence type="predicted"/>
<keyword evidence="4" id="KW-0282">Flagellum</keyword>
<keyword evidence="5" id="KW-1185">Reference proteome</keyword>
<accession>A0A1H2YEB4</accession>
<evidence type="ECO:0000256" key="2">
    <source>
        <dbReference type="ARBA" id="ARBA00022840"/>
    </source>
</evidence>
<dbReference type="SUPFAM" id="SSF52540">
    <property type="entry name" value="P-loop containing nucleoside triphosphate hydrolases"/>
    <property type="match status" value="1"/>
</dbReference>
<protein>
    <submittedName>
        <fullName evidence="4">Flagellar biosynthesis protein FlhG</fullName>
    </submittedName>
</protein>
<dbReference type="InterPro" id="IPR050625">
    <property type="entry name" value="ParA/MinD_ATPase"/>
</dbReference>
<keyword evidence="4" id="KW-0966">Cell projection</keyword>
<evidence type="ECO:0000313" key="4">
    <source>
        <dbReference type="EMBL" id="SDX03543.1"/>
    </source>
</evidence>
<dbReference type="GO" id="GO:0005524">
    <property type="term" value="F:ATP binding"/>
    <property type="evidence" value="ECO:0007669"/>
    <property type="project" value="UniProtKB-KW"/>
</dbReference>
<keyword evidence="2" id="KW-0067">ATP-binding</keyword>
<dbReference type="GO" id="GO:0051782">
    <property type="term" value="P:negative regulation of cell division"/>
    <property type="evidence" value="ECO:0007669"/>
    <property type="project" value="TreeGrafter"/>
</dbReference>
<dbReference type="GO" id="GO:0016887">
    <property type="term" value="F:ATP hydrolysis activity"/>
    <property type="evidence" value="ECO:0007669"/>
    <property type="project" value="TreeGrafter"/>
</dbReference>
<dbReference type="Proteomes" id="UP000198828">
    <property type="component" value="Unassembled WGS sequence"/>
</dbReference>
<dbReference type="CDD" id="cd02038">
    <property type="entry name" value="FlhG-like"/>
    <property type="match status" value="1"/>
</dbReference>
<dbReference type="InterPro" id="IPR027417">
    <property type="entry name" value="P-loop_NTPase"/>
</dbReference>
<sequence>MKDQAERLRQIMKNKDELNKSISNKAKVLAVTSGKGGVGKTNFALNLAISIKRLGHKVLVLDADLGLANVEILSGTNVKFTIFDFIIGEKSINEIIATGPEGIKLISGGSGLEGLSVMDENNINRLIKELEGLESSTDFIIIDTGAGISGVVTNFVMAADEVIIITTPDPTAVMDAYTMIKTLVNNGYNGRINVVANIVNNKKEAISTFNRLNLVADNFLKIKLNFLGYLERNTAVDNAVKKQIPFLLSNPKSSISKKINVMALKFVESNNDIKDNSFTGRLKKLLVRRGGL</sequence>
<reference evidence="4 5" key="1">
    <citation type="submission" date="2016-10" db="EMBL/GenBank/DDBJ databases">
        <authorList>
            <person name="de Groot N.N."/>
        </authorList>
    </citation>
    <scope>NUCLEOTIDE SEQUENCE [LARGE SCALE GENOMIC DNA]</scope>
    <source>
        <strain evidence="4 5">DSM 23310</strain>
    </source>
</reference>
<keyword evidence="4" id="KW-0969">Cilium</keyword>
<dbReference type="AlphaFoldDB" id="A0A1H2YEB4"/>
<dbReference type="Pfam" id="PF13614">
    <property type="entry name" value="AAA_31"/>
    <property type="match status" value="1"/>
</dbReference>
<evidence type="ECO:0000313" key="5">
    <source>
        <dbReference type="Proteomes" id="UP000198828"/>
    </source>
</evidence>
<dbReference type="PANTHER" id="PTHR43384">
    <property type="entry name" value="SEPTUM SITE-DETERMINING PROTEIN MIND HOMOLOG, CHLOROPLASTIC-RELATED"/>
    <property type="match status" value="1"/>
</dbReference>
<dbReference type="GO" id="GO:0005829">
    <property type="term" value="C:cytosol"/>
    <property type="evidence" value="ECO:0007669"/>
    <property type="project" value="TreeGrafter"/>
</dbReference>
<dbReference type="OrthoDB" id="9816297at2"/>
<dbReference type="InterPro" id="IPR025501">
    <property type="entry name" value="MinD_FleN"/>
</dbReference>
<name>A0A1H2YEB4_9FIRM</name>
<organism evidence="4 5">
    <name type="scientific">Tepidimicrobium xylanilyticum</name>
    <dbReference type="NCBI Taxonomy" id="1123352"/>
    <lineage>
        <taxon>Bacteria</taxon>
        <taxon>Bacillati</taxon>
        <taxon>Bacillota</taxon>
        <taxon>Tissierellia</taxon>
        <taxon>Tissierellales</taxon>
        <taxon>Tepidimicrobiaceae</taxon>
        <taxon>Tepidimicrobium</taxon>
    </lineage>
</organism>
<dbReference type="PANTHER" id="PTHR43384:SF4">
    <property type="entry name" value="CELLULOSE BIOSYNTHESIS PROTEIN BCSQ-RELATED"/>
    <property type="match status" value="1"/>
</dbReference>
<gene>
    <name evidence="4" type="ORF">SAMN05660923_01601</name>
</gene>
<dbReference type="EMBL" id="FNNG01000006">
    <property type="protein sequence ID" value="SDX03543.1"/>
    <property type="molecule type" value="Genomic_DNA"/>
</dbReference>
<feature type="domain" description="AAA" evidence="3">
    <location>
        <begin position="27"/>
        <end position="183"/>
    </location>
</feature>
<dbReference type="RefSeq" id="WP_093752565.1">
    <property type="nucleotide sequence ID" value="NZ_BSYN01000006.1"/>
</dbReference>
<dbReference type="GO" id="GO:0009898">
    <property type="term" value="C:cytoplasmic side of plasma membrane"/>
    <property type="evidence" value="ECO:0007669"/>
    <property type="project" value="TreeGrafter"/>
</dbReference>
<dbReference type="Gene3D" id="3.40.50.300">
    <property type="entry name" value="P-loop containing nucleotide triphosphate hydrolases"/>
    <property type="match status" value="1"/>
</dbReference>
<dbReference type="PIRSF" id="PIRSF003092">
    <property type="entry name" value="MinD"/>
    <property type="match status" value="1"/>
</dbReference>
<evidence type="ECO:0000259" key="3">
    <source>
        <dbReference type="Pfam" id="PF13614"/>
    </source>
</evidence>
<dbReference type="InterPro" id="IPR033875">
    <property type="entry name" value="FlhG"/>
</dbReference>
<dbReference type="InterPro" id="IPR025669">
    <property type="entry name" value="AAA_dom"/>
</dbReference>
<evidence type="ECO:0000256" key="1">
    <source>
        <dbReference type="ARBA" id="ARBA00022741"/>
    </source>
</evidence>
<keyword evidence="1" id="KW-0547">Nucleotide-binding</keyword>